<gene>
    <name evidence="2" type="ORF">CAI16_07485</name>
</gene>
<dbReference type="RefSeq" id="WP_116277900.1">
    <property type="nucleotide sequence ID" value="NZ_NFZX01000011.1"/>
</dbReference>
<evidence type="ECO:0000313" key="3">
    <source>
        <dbReference type="Proteomes" id="UP000256488"/>
    </source>
</evidence>
<dbReference type="AlphaFoldDB" id="A0A3E0WUI9"/>
<evidence type="ECO:0000259" key="1">
    <source>
        <dbReference type="SMART" id="SM00460"/>
    </source>
</evidence>
<evidence type="ECO:0000313" key="2">
    <source>
        <dbReference type="EMBL" id="RFA35627.1"/>
    </source>
</evidence>
<proteinExistence type="predicted"/>
<name>A0A3E0WUI9_9BACI</name>
<protein>
    <submittedName>
        <fullName evidence="2">Transglutaminase</fullName>
    </submittedName>
</protein>
<dbReference type="InterPro" id="IPR038765">
    <property type="entry name" value="Papain-like_cys_pep_sf"/>
</dbReference>
<sequence length="232" mass="27407">MEKYLLPTFLLDFEKKTIQRLIQDKEWKQLDDYNKIKSCYEFVQNDILFGYNKKDQTPASKILKNGYGQCNTKSILFMALLRAVSIPCRIRGFWIDKEVQKGLIPNWIYEISPALILHSWVEVFYEDEWYALEGLIIDEKYLRQMQLMFPNNIGFCGFGISTTNLQNPCVEWNQANTYIQQQAIIEDLGVFATPDELFYQFEQSISPVKQVAFSIFIRHIMNRKAKKIRNKV</sequence>
<feature type="domain" description="Transglutaminase-like" evidence="1">
    <location>
        <begin position="62"/>
        <end position="136"/>
    </location>
</feature>
<dbReference type="SUPFAM" id="SSF54001">
    <property type="entry name" value="Cysteine proteinases"/>
    <property type="match status" value="1"/>
</dbReference>
<dbReference type="InterPro" id="IPR002931">
    <property type="entry name" value="Transglutaminase-like"/>
</dbReference>
<dbReference type="PANTHER" id="PTHR33490">
    <property type="entry name" value="BLR5614 PROTEIN-RELATED"/>
    <property type="match status" value="1"/>
</dbReference>
<accession>A0A3E0WUI9</accession>
<organism evidence="2 3">
    <name type="scientific">Virgibacillus dokdonensis</name>
    <dbReference type="NCBI Taxonomy" id="302167"/>
    <lineage>
        <taxon>Bacteria</taxon>
        <taxon>Bacillati</taxon>
        <taxon>Bacillota</taxon>
        <taxon>Bacilli</taxon>
        <taxon>Bacillales</taxon>
        <taxon>Bacillaceae</taxon>
        <taxon>Virgibacillus</taxon>
    </lineage>
</organism>
<dbReference type="EMBL" id="NFZX01000011">
    <property type="protein sequence ID" value="RFA35627.1"/>
    <property type="molecule type" value="Genomic_DNA"/>
</dbReference>
<dbReference type="Gene3D" id="3.10.620.30">
    <property type="match status" value="1"/>
</dbReference>
<dbReference type="SMART" id="SM00460">
    <property type="entry name" value="TGc"/>
    <property type="match status" value="1"/>
</dbReference>
<comment type="caution">
    <text evidence="2">The sequence shown here is derived from an EMBL/GenBank/DDBJ whole genome shotgun (WGS) entry which is preliminary data.</text>
</comment>
<dbReference type="Pfam" id="PF01841">
    <property type="entry name" value="Transglut_core"/>
    <property type="match status" value="1"/>
</dbReference>
<dbReference type="Proteomes" id="UP000256488">
    <property type="component" value="Unassembled WGS sequence"/>
</dbReference>
<reference evidence="2 3" key="1">
    <citation type="submission" date="2017-05" db="EMBL/GenBank/DDBJ databases">
        <title>Virgibacillus sp. AK90 isolated from a saltern of Kakinada, India.</title>
        <authorList>
            <person name="Gupta V."/>
            <person name="Sidhu C."/>
            <person name="Korpole S."/>
            <person name="Pinnaka A.K."/>
        </authorList>
    </citation>
    <scope>NUCLEOTIDE SEQUENCE [LARGE SCALE GENOMIC DNA]</scope>
    <source>
        <strain evidence="2 3">AK90</strain>
    </source>
</reference>